<dbReference type="Proteomes" id="UP000640786">
    <property type="component" value="Unassembled WGS sequence"/>
</dbReference>
<protein>
    <recommendedName>
        <fullName evidence="3">MaoC-like domain-containing protein</fullName>
    </recommendedName>
</protein>
<evidence type="ECO:0000313" key="1">
    <source>
        <dbReference type="EMBL" id="MBD7943276.1"/>
    </source>
</evidence>
<gene>
    <name evidence="1" type="ORF">H9650_04020</name>
</gene>
<keyword evidence="2" id="KW-1185">Reference proteome</keyword>
<dbReference type="SUPFAM" id="SSF54637">
    <property type="entry name" value="Thioesterase/thiol ester dehydrase-isomerase"/>
    <property type="match status" value="1"/>
</dbReference>
<name>A0ABR8R656_9BACI</name>
<sequence>MNFINQVKTPIHRTIYKTDVELFQMMLNEQKSNLKYYIDNRQLVMVAIGILNRTFNLEDYLVAVVGQNWRFRKGVKVGETISVDYQICENNTLTKKSCIYDIHIEVLADDHPVAEGIWSIMLNSKL</sequence>
<proteinExistence type="predicted"/>
<dbReference type="InterPro" id="IPR029069">
    <property type="entry name" value="HotDog_dom_sf"/>
</dbReference>
<dbReference type="RefSeq" id="WP_144540400.1">
    <property type="nucleotide sequence ID" value="NZ_JACSQO010000001.1"/>
</dbReference>
<evidence type="ECO:0008006" key="3">
    <source>
        <dbReference type="Google" id="ProtNLM"/>
    </source>
</evidence>
<evidence type="ECO:0000313" key="2">
    <source>
        <dbReference type="Proteomes" id="UP000640786"/>
    </source>
</evidence>
<accession>A0ABR8R656</accession>
<comment type="caution">
    <text evidence="1">The sequence shown here is derived from an EMBL/GenBank/DDBJ whole genome shotgun (WGS) entry which is preliminary data.</text>
</comment>
<dbReference type="Gene3D" id="3.10.129.10">
    <property type="entry name" value="Hotdog Thioesterase"/>
    <property type="match status" value="1"/>
</dbReference>
<reference evidence="1 2" key="1">
    <citation type="submission" date="2020-08" db="EMBL/GenBank/DDBJ databases">
        <title>A Genomic Blueprint of the Chicken Gut Microbiome.</title>
        <authorList>
            <person name="Gilroy R."/>
            <person name="Ravi A."/>
            <person name="Getino M."/>
            <person name="Pursley I."/>
            <person name="Horton D.L."/>
            <person name="Alikhan N.-F."/>
            <person name="Baker D."/>
            <person name="Gharbi K."/>
            <person name="Hall N."/>
            <person name="Watson M."/>
            <person name="Adriaenssens E.M."/>
            <person name="Foster-Nyarko E."/>
            <person name="Jarju S."/>
            <person name="Secka A."/>
            <person name="Antonio M."/>
            <person name="Oren A."/>
            <person name="Chaudhuri R."/>
            <person name="La Ragione R.M."/>
            <person name="Hildebrand F."/>
            <person name="Pallen M.J."/>
        </authorList>
    </citation>
    <scope>NUCLEOTIDE SEQUENCE [LARGE SCALE GENOMIC DNA]</scope>
    <source>
        <strain evidence="1 2">Sa2BUA9</strain>
    </source>
</reference>
<organism evidence="1 2">
    <name type="scientific">Psychrobacillus faecigallinarum</name>
    <dbReference type="NCBI Taxonomy" id="2762235"/>
    <lineage>
        <taxon>Bacteria</taxon>
        <taxon>Bacillati</taxon>
        <taxon>Bacillota</taxon>
        <taxon>Bacilli</taxon>
        <taxon>Bacillales</taxon>
        <taxon>Bacillaceae</taxon>
        <taxon>Psychrobacillus</taxon>
    </lineage>
</organism>
<dbReference type="EMBL" id="JACSQO010000001">
    <property type="protein sequence ID" value="MBD7943276.1"/>
    <property type="molecule type" value="Genomic_DNA"/>
</dbReference>